<evidence type="ECO:0000256" key="4">
    <source>
        <dbReference type="ARBA" id="ARBA00022475"/>
    </source>
</evidence>
<evidence type="ECO:0000256" key="5">
    <source>
        <dbReference type="ARBA" id="ARBA00022519"/>
    </source>
</evidence>
<comment type="similarity">
    <text evidence="2 9">Belongs to the ABC-2 integral membrane protein family.</text>
</comment>
<gene>
    <name evidence="11" type="ORF">RUMLAC_01280</name>
</gene>
<dbReference type="AlphaFoldDB" id="B5CP89"/>
<accession>B5CP89</accession>
<evidence type="ECO:0000256" key="1">
    <source>
        <dbReference type="ARBA" id="ARBA00004429"/>
    </source>
</evidence>
<name>B5CP89_9FIRM</name>
<evidence type="ECO:0000256" key="8">
    <source>
        <dbReference type="ARBA" id="ARBA00023136"/>
    </source>
</evidence>
<feature type="transmembrane region" description="Helical" evidence="9">
    <location>
        <begin position="43"/>
        <end position="68"/>
    </location>
</feature>
<dbReference type="InterPro" id="IPR047817">
    <property type="entry name" value="ABC2_TM_bact-type"/>
</dbReference>
<evidence type="ECO:0000256" key="7">
    <source>
        <dbReference type="ARBA" id="ARBA00022989"/>
    </source>
</evidence>
<keyword evidence="3 9" id="KW-0813">Transport</keyword>
<comment type="subcellular location">
    <subcellularLocation>
        <location evidence="1">Cell inner membrane</location>
        <topology evidence="1">Multi-pass membrane protein</topology>
    </subcellularLocation>
    <subcellularLocation>
        <location evidence="9">Cell membrane</location>
        <topology evidence="9">Multi-pass membrane protein</topology>
    </subcellularLocation>
</comment>
<keyword evidence="7 9" id="KW-1133">Transmembrane helix</keyword>
<organism evidence="11 12">
    <name type="scientific">[Ruminococcus] lactaris ATCC 29176</name>
    <dbReference type="NCBI Taxonomy" id="471875"/>
    <lineage>
        <taxon>Bacteria</taxon>
        <taxon>Bacillati</taxon>
        <taxon>Bacillota</taxon>
        <taxon>Clostridia</taxon>
        <taxon>Lachnospirales</taxon>
        <taxon>Lachnospiraceae</taxon>
        <taxon>Mediterraneibacter</taxon>
    </lineage>
</organism>
<feature type="transmembrane region" description="Helical" evidence="9">
    <location>
        <begin position="124"/>
        <end position="145"/>
    </location>
</feature>
<proteinExistence type="inferred from homology"/>
<evidence type="ECO:0000256" key="3">
    <source>
        <dbReference type="ARBA" id="ARBA00022448"/>
    </source>
</evidence>
<dbReference type="InterPro" id="IPR013525">
    <property type="entry name" value="ABC2_TM"/>
</dbReference>
<protein>
    <recommendedName>
        <fullName evidence="9">Transport permease protein</fullName>
    </recommendedName>
</protein>
<dbReference type="PROSITE" id="PS51012">
    <property type="entry name" value="ABC_TM2"/>
    <property type="match status" value="1"/>
</dbReference>
<dbReference type="InterPro" id="IPR000412">
    <property type="entry name" value="ABC_2_transport"/>
</dbReference>
<dbReference type="HOGENOM" id="CLU_060703_2_0_9"/>
<evidence type="ECO:0000313" key="11">
    <source>
        <dbReference type="EMBL" id="EDY32995.1"/>
    </source>
</evidence>
<dbReference type="eggNOG" id="COG1682">
    <property type="taxonomic scope" value="Bacteria"/>
</dbReference>
<dbReference type="PANTHER" id="PTHR30413">
    <property type="entry name" value="INNER MEMBRANE TRANSPORT PERMEASE"/>
    <property type="match status" value="1"/>
</dbReference>
<dbReference type="Proteomes" id="UP000003254">
    <property type="component" value="Unassembled WGS sequence"/>
</dbReference>
<dbReference type="PANTHER" id="PTHR30413:SF8">
    <property type="entry name" value="TRANSPORT PERMEASE PROTEIN"/>
    <property type="match status" value="1"/>
</dbReference>
<dbReference type="GO" id="GO:0015920">
    <property type="term" value="P:lipopolysaccharide transport"/>
    <property type="evidence" value="ECO:0007669"/>
    <property type="project" value="TreeGrafter"/>
</dbReference>
<evidence type="ECO:0000259" key="10">
    <source>
        <dbReference type="PROSITE" id="PS51012"/>
    </source>
</evidence>
<evidence type="ECO:0000256" key="2">
    <source>
        <dbReference type="ARBA" id="ARBA00007783"/>
    </source>
</evidence>
<keyword evidence="6 9" id="KW-0812">Transmembrane</keyword>
<dbReference type="EMBL" id="ABOU02000032">
    <property type="protein sequence ID" value="EDY32995.1"/>
    <property type="molecule type" value="Genomic_DNA"/>
</dbReference>
<keyword evidence="12" id="KW-1185">Reference proteome</keyword>
<sequence length="272" mass="31486">MYTKRKEDKMKTVKNICLSLKRYSFLLEQLISRDFKVKYKRSVLGVLWSLLNPILMMCVMAIVFTNVFKFSTPGVNYLTYLLTGLVFFNYFNEASNLSMSSVVANFSLINKIYIPKYIFPLSKCLFVGINFLLTLIPLYAVIILTGTGLNIYHFLLPLSFIFLFVFTLGVSLFLATVSVFLRDMFYIYGIIIQILSYMTPIMYDINMLDPRLQMVLKLNPLYHIITFARTIILYHQIPTSMDFAACIISSIASLIIGAVVFRKNQDKFIYYV</sequence>
<keyword evidence="5" id="KW-0997">Cell inner membrane</keyword>
<evidence type="ECO:0000256" key="6">
    <source>
        <dbReference type="ARBA" id="ARBA00022692"/>
    </source>
</evidence>
<evidence type="ECO:0000256" key="9">
    <source>
        <dbReference type="RuleBase" id="RU361157"/>
    </source>
</evidence>
<keyword evidence="4 9" id="KW-1003">Cell membrane</keyword>
<dbReference type="GO" id="GO:0140359">
    <property type="term" value="F:ABC-type transporter activity"/>
    <property type="evidence" value="ECO:0007669"/>
    <property type="project" value="InterPro"/>
</dbReference>
<feature type="transmembrane region" description="Helical" evidence="9">
    <location>
        <begin position="185"/>
        <end position="203"/>
    </location>
</feature>
<comment type="caution">
    <text evidence="11">The sequence shown here is derived from an EMBL/GenBank/DDBJ whole genome shotgun (WGS) entry which is preliminary data.</text>
</comment>
<feature type="domain" description="ABC transmembrane type-2" evidence="10">
    <location>
        <begin position="44"/>
        <end position="264"/>
    </location>
</feature>
<dbReference type="PRINTS" id="PR00164">
    <property type="entry name" value="ABC2TRNSPORT"/>
</dbReference>
<dbReference type="GO" id="GO:0043190">
    <property type="term" value="C:ATP-binding cassette (ABC) transporter complex"/>
    <property type="evidence" value="ECO:0007669"/>
    <property type="project" value="InterPro"/>
</dbReference>
<reference evidence="11 12" key="1">
    <citation type="submission" date="2008-08" db="EMBL/GenBank/DDBJ databases">
        <title>Draft genome sequence of Ruminococcus lactaris ATCC 29176.</title>
        <authorList>
            <person name="Sudarsanam P."/>
            <person name="Ley R."/>
            <person name="Guruge J."/>
            <person name="Turnbaugh P.J."/>
            <person name="Mahowald M."/>
            <person name="Liep D."/>
            <person name="Gordon J."/>
        </authorList>
    </citation>
    <scope>NUCLEOTIDE SEQUENCE [LARGE SCALE GENOMIC DNA]</scope>
    <source>
        <strain evidence="11 12">ATCC 29176</strain>
    </source>
</reference>
<keyword evidence="8 9" id="KW-0472">Membrane</keyword>
<feature type="transmembrane region" description="Helical" evidence="9">
    <location>
        <begin position="241"/>
        <end position="261"/>
    </location>
</feature>
<dbReference type="Pfam" id="PF01061">
    <property type="entry name" value="ABC2_membrane"/>
    <property type="match status" value="1"/>
</dbReference>
<feature type="transmembrane region" description="Helical" evidence="9">
    <location>
        <begin position="151"/>
        <end position="173"/>
    </location>
</feature>
<reference evidence="11 12" key="2">
    <citation type="submission" date="2008-08" db="EMBL/GenBank/DDBJ databases">
        <authorList>
            <person name="Fulton L."/>
            <person name="Clifton S."/>
            <person name="Fulton B."/>
            <person name="Xu J."/>
            <person name="Minx P."/>
            <person name="Pepin K.H."/>
            <person name="Johnson M."/>
            <person name="Bhonagiri V."/>
            <person name="Nash W.E."/>
            <person name="Mardis E.R."/>
            <person name="Wilson R.K."/>
        </authorList>
    </citation>
    <scope>NUCLEOTIDE SEQUENCE [LARGE SCALE GENOMIC DNA]</scope>
    <source>
        <strain evidence="11 12">ATCC 29176</strain>
    </source>
</reference>
<feature type="transmembrane region" description="Helical" evidence="9">
    <location>
        <begin position="74"/>
        <end position="91"/>
    </location>
</feature>
<evidence type="ECO:0000313" key="12">
    <source>
        <dbReference type="Proteomes" id="UP000003254"/>
    </source>
</evidence>